<organism evidence="1 2">
    <name type="scientific">Colletotrichum truncatum</name>
    <name type="common">Anthracnose fungus</name>
    <name type="synonym">Colletotrichum capsici</name>
    <dbReference type="NCBI Taxonomy" id="5467"/>
    <lineage>
        <taxon>Eukaryota</taxon>
        <taxon>Fungi</taxon>
        <taxon>Dikarya</taxon>
        <taxon>Ascomycota</taxon>
        <taxon>Pezizomycotina</taxon>
        <taxon>Sordariomycetes</taxon>
        <taxon>Hypocreomycetidae</taxon>
        <taxon>Glomerellales</taxon>
        <taxon>Glomerellaceae</taxon>
        <taxon>Colletotrichum</taxon>
        <taxon>Colletotrichum truncatum species complex</taxon>
    </lineage>
</organism>
<proteinExistence type="predicted"/>
<evidence type="ECO:0000313" key="2">
    <source>
        <dbReference type="Proteomes" id="UP000805649"/>
    </source>
</evidence>
<dbReference type="EMBL" id="VUJX02000002">
    <property type="protein sequence ID" value="KAL0940266.1"/>
    <property type="molecule type" value="Genomic_DNA"/>
</dbReference>
<evidence type="ECO:0000313" key="1">
    <source>
        <dbReference type="EMBL" id="KAL0940266.1"/>
    </source>
</evidence>
<dbReference type="Proteomes" id="UP000805649">
    <property type="component" value="Unassembled WGS sequence"/>
</dbReference>
<sequence>MERVIEIGGVRVRIAPTAEDEEGLQSFNELIEKLKNNAAVPQINQRVSEAPRHVQILLSVDFDAVAGWLGTGQHPRNCLADYSSGFFAGHVGVGRLLSVFKRLGVADKITWFIPGHSMETFPAETKSIVQSGAEIALHGYSHEDATKLDAQQEEDVFDKCITLAQSLTGKRPVGYRAPVYRLSQQTVNLLEKKGFLYDSSLSWHDSQLHQLSKGPSPVPVDYSQPAHTWMHPCAPSQPSTVVGVPTGWYMEDMTPLQYLPNIENSHGYVPAQSIVKMWQDRFNWLWKHGPDGNGLGDFVFPLVLHPDTSGMAHIIGSIENMVQWLKSWGSEVEFVTYEAAARSFLKRQMEKSDA</sequence>
<name>A0ACC3Z8A7_COLTU</name>
<comment type="caution">
    <text evidence="1">The sequence shown here is derived from an EMBL/GenBank/DDBJ whole genome shotgun (WGS) entry which is preliminary data.</text>
</comment>
<gene>
    <name evidence="1" type="ORF">CTRU02_203029</name>
</gene>
<reference evidence="1 2" key="1">
    <citation type="journal article" date="2020" name="Phytopathology">
        <title>Genome Sequence Resources of Colletotrichum truncatum, C. plurivorum, C. musicola, and C. sojae: Four Species Pathogenic to Soybean (Glycine max).</title>
        <authorList>
            <person name="Rogerio F."/>
            <person name="Boufleur T.R."/>
            <person name="Ciampi-Guillardi M."/>
            <person name="Sukno S.A."/>
            <person name="Thon M.R."/>
            <person name="Massola Junior N.S."/>
            <person name="Baroncelli R."/>
        </authorList>
    </citation>
    <scope>NUCLEOTIDE SEQUENCE [LARGE SCALE GENOMIC DNA]</scope>
    <source>
        <strain evidence="1 2">CMES1059</strain>
    </source>
</reference>
<accession>A0ACC3Z8A7</accession>
<keyword evidence="2" id="KW-1185">Reference proteome</keyword>
<protein>
    <submittedName>
        <fullName evidence="1">Uncharacterized protein</fullName>
    </submittedName>
</protein>